<feature type="domain" description="Response regulatory" evidence="3">
    <location>
        <begin position="1"/>
        <end position="114"/>
    </location>
</feature>
<dbReference type="Gene3D" id="3.30.450.40">
    <property type="match status" value="1"/>
</dbReference>
<feature type="domain" description="GGDEF" evidence="6">
    <location>
        <begin position="684"/>
        <end position="809"/>
    </location>
</feature>
<dbReference type="InterPro" id="IPR043128">
    <property type="entry name" value="Rev_trsase/Diguanyl_cyclase"/>
</dbReference>
<dbReference type="SUPFAM" id="SSF52172">
    <property type="entry name" value="CheY-like"/>
    <property type="match status" value="1"/>
</dbReference>
<dbReference type="Pfam" id="PF08448">
    <property type="entry name" value="PAS_4"/>
    <property type="match status" value="1"/>
</dbReference>
<organism evidence="7">
    <name type="scientific">uncultured organism</name>
    <dbReference type="NCBI Taxonomy" id="155900"/>
    <lineage>
        <taxon>unclassified sequences</taxon>
        <taxon>environmental samples</taxon>
    </lineage>
</organism>
<dbReference type="InterPro" id="IPR013656">
    <property type="entry name" value="PAS_4"/>
</dbReference>
<dbReference type="PANTHER" id="PTHR44757:SF2">
    <property type="entry name" value="BIOFILM ARCHITECTURE MAINTENANCE PROTEIN MBAA"/>
    <property type="match status" value="1"/>
</dbReference>
<dbReference type="Pfam" id="PF00990">
    <property type="entry name" value="GGDEF"/>
    <property type="match status" value="1"/>
</dbReference>
<dbReference type="SMART" id="SM00267">
    <property type="entry name" value="GGDEF"/>
    <property type="match status" value="1"/>
</dbReference>
<dbReference type="InterPro" id="IPR029787">
    <property type="entry name" value="Nucleotide_cyclase"/>
</dbReference>
<evidence type="ECO:0000259" key="5">
    <source>
        <dbReference type="PROSITE" id="PS50113"/>
    </source>
</evidence>
<feature type="domain" description="PAC" evidence="5">
    <location>
        <begin position="444"/>
        <end position="497"/>
    </location>
</feature>
<dbReference type="InterPro" id="IPR000700">
    <property type="entry name" value="PAS-assoc_C"/>
</dbReference>
<dbReference type="Gene3D" id="3.40.50.2300">
    <property type="match status" value="1"/>
</dbReference>
<evidence type="ECO:0000259" key="4">
    <source>
        <dbReference type="PROSITE" id="PS50112"/>
    </source>
</evidence>
<evidence type="ECO:0000256" key="2">
    <source>
        <dbReference type="ARBA" id="ARBA00022777"/>
    </source>
</evidence>
<dbReference type="SUPFAM" id="SSF55073">
    <property type="entry name" value="Nucleotide cyclase"/>
    <property type="match status" value="1"/>
</dbReference>
<dbReference type="SMART" id="SM00091">
    <property type="entry name" value="PAS"/>
    <property type="match status" value="3"/>
</dbReference>
<sequence length="809" mass="94062">MIVTKNNSIKEKIRGTLNKSSYKISVTYLSYLKNIKNVFNKNIDLVIVDNNMQGKFELYKKILKISKEKDIPFIFLISEGEDKIFENKEFYPLSIFLSKPFNETELKNNIEMIFYKYEFIKQTTQINEEQEMLLNNIQNQVWFLTDPEVYGRVNKAHAEFLGFEKNKLENQKINQVFSDDSAKQLIQFNKKVFNRKKKYKEEFWLKNSNLEERLISINASPNLNENNEVEFVVCSAEDITEKKEMEKKLMQREQRFLSMIATLPDILVLFNKKGVYKSVWTGHEENLYKEKSELLGSKFEDVLPKEVAAKIRHHLNKALKYNKLQVFEYKLPVLDGDLKYFESRMTAISQNQAVVVIRDITDRKEAEKELEVQKAYFKQLFDNSPDAIATLNINSEVINVNESFTELFGYEIEEIKDKPINQFLAPEKYKKEAYEISNRICSGEVVQKETVRKKKNGEKIEVYLLSYPIKLDDDKVGMYALYRDISERKSLEKNLRESKNKIEELHEIAIEMETIDNEDEIYKLTVDAAENILNFDVCSLDIVEDNMFVVKARSTGVRDDGIDEKAPITTGVAGKVYQSGESKITGDVRDDPDAEPANSAYKSAMTVPIDDFGIFQVISNKKDYFDEVDLELTELLIAHTSAAIKRIRAEERIKYLGYHDSLTDLYNRAYFEEEMERLDVKRNLPFSIIIGDLNNLKKVNDKYGHDKGDEVIKNIAKKLKDNCREDDILARWGGDEFGLLLPQTDNKTAQKVMQRIHMNITNYSYKEIDINLALGLATKTNPFEDIDEIFKEADDNMYDNKSVIKGNVS</sequence>
<dbReference type="NCBIfam" id="TIGR00229">
    <property type="entry name" value="sensory_box"/>
    <property type="match status" value="3"/>
</dbReference>
<dbReference type="SUPFAM" id="SSF55781">
    <property type="entry name" value="GAF domain-like"/>
    <property type="match status" value="1"/>
</dbReference>
<dbReference type="PROSITE" id="PS50887">
    <property type="entry name" value="GGDEF"/>
    <property type="match status" value="1"/>
</dbReference>
<dbReference type="GO" id="GO:0016301">
    <property type="term" value="F:kinase activity"/>
    <property type="evidence" value="ECO:0007669"/>
    <property type="project" value="UniProtKB-KW"/>
</dbReference>
<dbReference type="Gene3D" id="3.30.70.270">
    <property type="match status" value="1"/>
</dbReference>
<evidence type="ECO:0000313" key="7">
    <source>
        <dbReference type="EMBL" id="AGF93429.1"/>
    </source>
</evidence>
<keyword evidence="1" id="KW-0808">Transferase</keyword>
<dbReference type="EMBL" id="JX684092">
    <property type="protein sequence ID" value="AGF93429.1"/>
    <property type="molecule type" value="Genomic_DNA"/>
</dbReference>
<accession>M1PWA0</accession>
<protein>
    <submittedName>
        <fullName evidence="7">Diguanylate cyclase with PAS/PAC sensor</fullName>
    </submittedName>
</protein>
<evidence type="ECO:0000259" key="6">
    <source>
        <dbReference type="PROSITE" id="PS50887"/>
    </source>
</evidence>
<dbReference type="NCBIfam" id="TIGR00254">
    <property type="entry name" value="GGDEF"/>
    <property type="match status" value="1"/>
</dbReference>
<gene>
    <name evidence="7" type="ORF">FLSS-26_0002</name>
</gene>
<name>M1PWA0_9ZZZZ</name>
<dbReference type="InterPro" id="IPR000014">
    <property type="entry name" value="PAS"/>
</dbReference>
<dbReference type="CDD" id="cd00130">
    <property type="entry name" value="PAS"/>
    <property type="match status" value="2"/>
</dbReference>
<dbReference type="SMART" id="SM00065">
    <property type="entry name" value="GAF"/>
    <property type="match status" value="1"/>
</dbReference>
<dbReference type="SMART" id="SM00086">
    <property type="entry name" value="PAC"/>
    <property type="match status" value="3"/>
</dbReference>
<dbReference type="AlphaFoldDB" id="M1PWA0"/>
<dbReference type="InterPro" id="IPR035965">
    <property type="entry name" value="PAS-like_dom_sf"/>
</dbReference>
<feature type="domain" description="PAS" evidence="4">
    <location>
        <begin position="373"/>
        <end position="427"/>
    </location>
</feature>
<feature type="domain" description="PAC" evidence="5">
    <location>
        <begin position="199"/>
        <end position="251"/>
    </location>
</feature>
<dbReference type="PANTHER" id="PTHR44757">
    <property type="entry name" value="DIGUANYLATE CYCLASE DGCP"/>
    <property type="match status" value="1"/>
</dbReference>
<dbReference type="CDD" id="cd01949">
    <property type="entry name" value="GGDEF"/>
    <property type="match status" value="1"/>
</dbReference>
<dbReference type="InterPro" id="IPR000160">
    <property type="entry name" value="GGDEF_dom"/>
</dbReference>
<dbReference type="PROSITE" id="PS50112">
    <property type="entry name" value="PAS"/>
    <property type="match status" value="1"/>
</dbReference>
<dbReference type="GO" id="GO:0000160">
    <property type="term" value="P:phosphorelay signal transduction system"/>
    <property type="evidence" value="ECO:0007669"/>
    <property type="project" value="InterPro"/>
</dbReference>
<proteinExistence type="predicted"/>
<dbReference type="InterPro" id="IPR011006">
    <property type="entry name" value="CheY-like_superfamily"/>
</dbReference>
<dbReference type="InterPro" id="IPR052155">
    <property type="entry name" value="Biofilm_reg_signaling"/>
</dbReference>
<dbReference type="PROSITE" id="PS50113">
    <property type="entry name" value="PAC"/>
    <property type="match status" value="2"/>
</dbReference>
<dbReference type="Pfam" id="PF13185">
    <property type="entry name" value="GAF_2"/>
    <property type="match status" value="1"/>
</dbReference>
<dbReference type="InterPro" id="IPR001789">
    <property type="entry name" value="Sig_transdc_resp-reg_receiver"/>
</dbReference>
<dbReference type="InterPro" id="IPR001610">
    <property type="entry name" value="PAC"/>
</dbReference>
<dbReference type="InterPro" id="IPR029016">
    <property type="entry name" value="GAF-like_dom_sf"/>
</dbReference>
<dbReference type="SUPFAM" id="SSF55785">
    <property type="entry name" value="PYP-like sensor domain (PAS domain)"/>
    <property type="match status" value="3"/>
</dbReference>
<dbReference type="Pfam" id="PF13426">
    <property type="entry name" value="PAS_9"/>
    <property type="match status" value="2"/>
</dbReference>
<dbReference type="Gene3D" id="3.30.450.20">
    <property type="entry name" value="PAS domain"/>
    <property type="match status" value="3"/>
</dbReference>
<keyword evidence="2" id="KW-0418">Kinase</keyword>
<evidence type="ECO:0000259" key="3">
    <source>
        <dbReference type="PROSITE" id="PS50110"/>
    </source>
</evidence>
<reference evidence="7" key="1">
    <citation type="journal article" date="2013" name="Syst. Appl. Microbiol.">
        <title>New insights into the archaeal diversity of a hypersaline microbial mat obtained by a metagenomic approach.</title>
        <authorList>
            <person name="Lopez-Lopez A."/>
            <person name="Richter M."/>
            <person name="Pena A."/>
            <person name="Tamames J."/>
            <person name="Rossello-Mora R."/>
        </authorList>
    </citation>
    <scope>NUCLEOTIDE SEQUENCE</scope>
</reference>
<dbReference type="InterPro" id="IPR003018">
    <property type="entry name" value="GAF"/>
</dbReference>
<dbReference type="PROSITE" id="PS50110">
    <property type="entry name" value="RESPONSE_REGULATORY"/>
    <property type="match status" value="1"/>
</dbReference>
<evidence type="ECO:0000256" key="1">
    <source>
        <dbReference type="ARBA" id="ARBA00022679"/>
    </source>
</evidence>